<dbReference type="Gene3D" id="2.60.40.1180">
    <property type="entry name" value="Golgi alpha-mannosidase II"/>
    <property type="match status" value="1"/>
</dbReference>
<dbReference type="PANTHER" id="PTHR10183">
    <property type="entry name" value="CALPAIN"/>
    <property type="match status" value="1"/>
</dbReference>
<feature type="compositionally biased region" description="Polar residues" evidence="3">
    <location>
        <begin position="178"/>
        <end position="190"/>
    </location>
</feature>
<dbReference type="Pfam" id="PF00648">
    <property type="entry name" value="Peptidase_C2"/>
    <property type="match status" value="1"/>
</dbReference>
<dbReference type="OrthoDB" id="424753at2759"/>
<feature type="compositionally biased region" description="Low complexity" evidence="3">
    <location>
        <begin position="319"/>
        <end position="333"/>
    </location>
</feature>
<dbReference type="PRINTS" id="PR00704">
    <property type="entry name" value="CALPAIN"/>
</dbReference>
<dbReference type="InterPro" id="IPR022684">
    <property type="entry name" value="Calpain_cysteine_protease"/>
</dbReference>
<keyword evidence="6" id="KW-1185">Reference proteome</keyword>
<evidence type="ECO:0000256" key="3">
    <source>
        <dbReference type="SAM" id="MobiDB-lite"/>
    </source>
</evidence>
<dbReference type="InterPro" id="IPR015232">
    <property type="entry name" value="DUF1935"/>
</dbReference>
<feature type="compositionally biased region" description="Basic and acidic residues" evidence="3">
    <location>
        <begin position="133"/>
        <end position="142"/>
    </location>
</feature>
<sequence length="1156" mass="128372">MMLPTLPKAGTTVRRVKGGTGDVPAPLPEAEKEEPEVADPPESDKPSWGLPNLINNSGHDDSLKEARRRRPADRTGGRAASVAYVNSTQDVKGSDGAPGARVATAEGKERPSARKMTLPPQNTPSEFTNVSDGDVKTKKVDPKAVLPSTNKMFPSTAEKDAPPKTAEVAKSDGKEPTSKQVTPKSISGHTPKSVVAEQPSLPSKKVSPKTVVAEKPTPSVNPVPSKKTNPKSVTAVHKEPATIPQVATTIEPKSVTSNFPKKTVPVFGSSKAAASPKVPSSTNAPSPKSVSKVPALPGFKNNVTPSNVPSRRASDAKAESPSASSKGASNSVSRNPSEEKLTDFVRSVADAEVLHVIYDYLCEEVTLARYDNARQVCKDLLERKEKLLQTTNSHGITPVMDEKDSDDEEDDEDEVNSEDDEFDDFNIRNSPYPFNNKFRFGEPSVSGFVSKVFKEGMLFRVVDEKGNYHFYNDTLRHIMMVRVRYVLTGAEKVNERAIVSDVQDGREGEREVAIAVLPEETNFLIGNINGRLPSISAKAVQTPDDFVPPSLAKSISAINMDINTVRNSLGQWERATDQSAFLKCCIKKKLRFTDLNFRPSSQSLFRPDCDSVRIPSMTWRRPEQYLYLTELSEARLFRGEISCHLVRQGELLNHTLISGIAAVAMRPDHVRWMFRHPVSAQVGKLERSVGCYSVKLVHNGWWSSFIVDNYFPACMKGPLFARCPADPRRLWVSVLEKAYAKSLGSYSSTCLADLMEVLSDFTGYPYRYFTQDWFLASNCPTTSHSSKLFHFIQKCVASDYLIAVFTPTEEEEEGGTQSVLRKRSSRLIPVNGLLPQFLPGRVYFITDAAYYSELDLKMVRLKNPWTWEAQRNAQKERVKKWKYTAWYDQPDNSISMMSGSTRVADKLGKKKMTDDDRKGTMWLEWKEALSSFTGGGVCYTAWQWRQYKMQNVFVSGFPNFVLEMRTKKKVEGFVTLTLEGIRDTLDEQGNITGSFQKGDALCGVGLVAVRPGIGKADAFEIAGRACEDTECFAAQMNYLKSRDTSMKFSIINSSKPYYFIPVMDPAYLTQHPTVKEMPFVLSVVSSSPSDTDTDGFQILFKKIPNTCQVYNDVQKFSIQSTTAVEANYQLVGERGVKTFKGSAIDDVVFKEECVKK</sequence>
<feature type="compositionally biased region" description="Acidic residues" evidence="3">
    <location>
        <begin position="31"/>
        <end position="41"/>
    </location>
</feature>
<comment type="caution">
    <text evidence="2">Lacks conserved residue(s) required for the propagation of feature annotation.</text>
</comment>
<dbReference type="VEuPathDB" id="TriTrypDB:ADEAN_000147000"/>
<dbReference type="PROSITE" id="PS50203">
    <property type="entry name" value="CALPAIN_CAT"/>
    <property type="match status" value="1"/>
</dbReference>
<dbReference type="InterPro" id="IPR038765">
    <property type="entry name" value="Papain-like_cys_pep_sf"/>
</dbReference>
<dbReference type="InterPro" id="IPR001300">
    <property type="entry name" value="Peptidase_C2_calpain_cat"/>
</dbReference>
<name>A0A7G2C2X9_9TRYP</name>
<evidence type="ECO:0000256" key="1">
    <source>
        <dbReference type="PIRSR" id="PIRSR622684-1"/>
    </source>
</evidence>
<evidence type="ECO:0000313" key="6">
    <source>
        <dbReference type="Proteomes" id="UP000515908"/>
    </source>
</evidence>
<feature type="active site" evidence="1">
    <location>
        <position position="863"/>
    </location>
</feature>
<accession>A0A7G2C2X9</accession>
<evidence type="ECO:0000313" key="5">
    <source>
        <dbReference type="EMBL" id="CAD2214026.1"/>
    </source>
</evidence>
<dbReference type="GO" id="GO:0006508">
    <property type="term" value="P:proteolysis"/>
    <property type="evidence" value="ECO:0007669"/>
    <property type="project" value="InterPro"/>
</dbReference>
<feature type="compositionally biased region" description="Polar residues" evidence="3">
    <location>
        <begin position="119"/>
        <end position="131"/>
    </location>
</feature>
<feature type="compositionally biased region" description="Acidic residues" evidence="3">
    <location>
        <begin position="403"/>
        <end position="424"/>
    </location>
</feature>
<evidence type="ECO:0000256" key="2">
    <source>
        <dbReference type="PROSITE-ProRule" id="PRU00239"/>
    </source>
</evidence>
<reference evidence="5 6" key="1">
    <citation type="submission" date="2020-08" db="EMBL/GenBank/DDBJ databases">
        <authorList>
            <person name="Newling K."/>
            <person name="Davey J."/>
            <person name="Forrester S."/>
        </authorList>
    </citation>
    <scope>NUCLEOTIDE SEQUENCE [LARGE SCALE GENOMIC DNA]</scope>
    <source>
        <strain evidence="6">Crithidia deanei Carvalho (ATCC PRA-265)</strain>
    </source>
</reference>
<gene>
    <name evidence="5" type="ORF">ADEAN_000147000</name>
</gene>
<dbReference type="EMBL" id="LR877146">
    <property type="protein sequence ID" value="CAD2214026.1"/>
    <property type="molecule type" value="Genomic_DNA"/>
</dbReference>
<feature type="compositionally biased region" description="Basic and acidic residues" evidence="3">
    <location>
        <begin position="157"/>
        <end position="177"/>
    </location>
</feature>
<protein>
    <recommendedName>
        <fullName evidence="4">Calpain catalytic domain-containing protein</fullName>
    </recommendedName>
</protein>
<dbReference type="Pfam" id="PF09149">
    <property type="entry name" value="DUF1935"/>
    <property type="match status" value="1"/>
</dbReference>
<dbReference type="InterPro" id="IPR013780">
    <property type="entry name" value="Glyco_hydro_b"/>
</dbReference>
<dbReference type="PANTHER" id="PTHR10183:SF423">
    <property type="entry name" value="LEUCINE-RICH REPEAT PROTEIN (LRRP)"/>
    <property type="match status" value="1"/>
</dbReference>
<feature type="domain" description="Calpain catalytic" evidence="4">
    <location>
        <begin position="591"/>
        <end position="941"/>
    </location>
</feature>
<feature type="compositionally biased region" description="Low complexity" evidence="3">
    <location>
        <begin position="269"/>
        <end position="281"/>
    </location>
</feature>
<dbReference type="SUPFAM" id="SSF101601">
    <property type="entry name" value="Smp-1-like"/>
    <property type="match status" value="1"/>
</dbReference>
<dbReference type="SUPFAM" id="SSF54001">
    <property type="entry name" value="Cysteine proteinases"/>
    <property type="match status" value="1"/>
</dbReference>
<dbReference type="InterPro" id="IPR036310">
    <property type="entry name" value="Smp-1-like_sf"/>
</dbReference>
<feature type="region of interest" description="Disordered" evidence="3">
    <location>
        <begin position="391"/>
        <end position="428"/>
    </location>
</feature>
<proteinExistence type="predicted"/>
<dbReference type="AlphaFoldDB" id="A0A7G2C2X9"/>
<dbReference type="SMART" id="SM00230">
    <property type="entry name" value="CysPc"/>
    <property type="match status" value="1"/>
</dbReference>
<organism evidence="5 6">
    <name type="scientific">Angomonas deanei</name>
    <dbReference type="NCBI Taxonomy" id="59799"/>
    <lineage>
        <taxon>Eukaryota</taxon>
        <taxon>Discoba</taxon>
        <taxon>Euglenozoa</taxon>
        <taxon>Kinetoplastea</taxon>
        <taxon>Metakinetoplastina</taxon>
        <taxon>Trypanosomatida</taxon>
        <taxon>Trypanosomatidae</taxon>
        <taxon>Strigomonadinae</taxon>
        <taxon>Angomonas</taxon>
    </lineage>
</organism>
<feature type="compositionally biased region" description="Polar residues" evidence="3">
    <location>
        <begin position="218"/>
        <end position="232"/>
    </location>
</feature>
<feature type="region of interest" description="Disordered" evidence="3">
    <location>
        <begin position="1"/>
        <end position="339"/>
    </location>
</feature>
<dbReference type="Gene3D" id="3.90.70.10">
    <property type="entry name" value="Cysteine proteinases"/>
    <property type="match status" value="1"/>
</dbReference>
<evidence type="ECO:0000259" key="4">
    <source>
        <dbReference type="PROSITE" id="PS50203"/>
    </source>
</evidence>
<dbReference type="Proteomes" id="UP000515908">
    <property type="component" value="Chromosome 02"/>
</dbReference>
<dbReference type="GO" id="GO:0004198">
    <property type="term" value="F:calcium-dependent cysteine-type endopeptidase activity"/>
    <property type="evidence" value="ECO:0007669"/>
    <property type="project" value="InterPro"/>
</dbReference>